<dbReference type="EMBL" id="KZ613947">
    <property type="protein sequence ID" value="PMD39220.1"/>
    <property type="molecule type" value="Genomic_DNA"/>
</dbReference>
<evidence type="ECO:0000313" key="2">
    <source>
        <dbReference type="EMBL" id="PMD39220.1"/>
    </source>
</evidence>
<dbReference type="AlphaFoldDB" id="A0A2J6RL37"/>
<protein>
    <submittedName>
        <fullName evidence="2">HET-domain-containing protein</fullName>
    </submittedName>
</protein>
<dbReference type="STRING" id="1149755.A0A2J6RL37"/>
<proteinExistence type="predicted"/>
<dbReference type="Proteomes" id="UP000235786">
    <property type="component" value="Unassembled WGS sequence"/>
</dbReference>
<keyword evidence="3" id="KW-1185">Reference proteome</keyword>
<accession>A0A2J6RL37</accession>
<dbReference type="InterPro" id="IPR010730">
    <property type="entry name" value="HET"/>
</dbReference>
<evidence type="ECO:0000313" key="3">
    <source>
        <dbReference type="Proteomes" id="UP000235786"/>
    </source>
</evidence>
<dbReference type="Pfam" id="PF06985">
    <property type="entry name" value="HET"/>
    <property type="match status" value="1"/>
</dbReference>
<evidence type="ECO:0000259" key="1">
    <source>
        <dbReference type="Pfam" id="PF06985"/>
    </source>
</evidence>
<gene>
    <name evidence="2" type="ORF">L207DRAFT_462016</name>
</gene>
<name>A0A2J6RL37_HYAVF</name>
<feature type="non-terminal residue" evidence="2">
    <location>
        <position position="364"/>
    </location>
</feature>
<feature type="domain" description="Heterokaryon incompatibility" evidence="1">
    <location>
        <begin position="55"/>
        <end position="209"/>
    </location>
</feature>
<sequence>MARKWLKDCVEGHENCSQPTGNIMPTRLLEVEHTQDQKHRRVRLCETYKLKVAPYAALSYCWGGTQPIMTTSENIKQHLTRIHYTELPATIQDAITITLSLGLRYIWIDSLCIIQNDNSDKLCEMGLMGSIYSQARVTISASRAVSVREGFLHDRAPLKSTMRSPILEYPYRCPNGEVTLVSLIHEAAIPDVQEKSWEPLSRRGWALQERLLSPRIIEYGSFQTRWICSHNDGIHSDGLQQGSQCVADHSKDPDTMFSRALALIQSGQNRPGGTQVTEPIAMPVYETWKDVVEHYTKRALTLSVDRLPAIAGVAMRFSRIVADEYCAGLWRSDLLAELLWRIEDPEEVVPRPQEYQGPSWSWAA</sequence>
<dbReference type="OrthoDB" id="5125733at2759"/>
<dbReference type="PANTHER" id="PTHR33112">
    <property type="entry name" value="DOMAIN PROTEIN, PUTATIVE-RELATED"/>
    <property type="match status" value="1"/>
</dbReference>
<reference evidence="2 3" key="1">
    <citation type="submission" date="2016-04" db="EMBL/GenBank/DDBJ databases">
        <title>A degradative enzymes factory behind the ericoid mycorrhizal symbiosis.</title>
        <authorList>
            <consortium name="DOE Joint Genome Institute"/>
            <person name="Martino E."/>
            <person name="Morin E."/>
            <person name="Grelet G."/>
            <person name="Kuo A."/>
            <person name="Kohler A."/>
            <person name="Daghino S."/>
            <person name="Barry K."/>
            <person name="Choi C."/>
            <person name="Cichocki N."/>
            <person name="Clum A."/>
            <person name="Copeland A."/>
            <person name="Hainaut M."/>
            <person name="Haridas S."/>
            <person name="Labutti K."/>
            <person name="Lindquist E."/>
            <person name="Lipzen A."/>
            <person name="Khouja H.-R."/>
            <person name="Murat C."/>
            <person name="Ohm R."/>
            <person name="Olson A."/>
            <person name="Spatafora J."/>
            <person name="Veneault-Fourrey C."/>
            <person name="Henrissat B."/>
            <person name="Grigoriev I."/>
            <person name="Martin F."/>
            <person name="Perotto S."/>
        </authorList>
    </citation>
    <scope>NUCLEOTIDE SEQUENCE [LARGE SCALE GENOMIC DNA]</scope>
    <source>
        <strain evidence="2 3">F</strain>
    </source>
</reference>
<organism evidence="2 3">
    <name type="scientific">Hyaloscypha variabilis (strain UAMH 11265 / GT02V1 / F)</name>
    <name type="common">Meliniomyces variabilis</name>
    <dbReference type="NCBI Taxonomy" id="1149755"/>
    <lineage>
        <taxon>Eukaryota</taxon>
        <taxon>Fungi</taxon>
        <taxon>Dikarya</taxon>
        <taxon>Ascomycota</taxon>
        <taxon>Pezizomycotina</taxon>
        <taxon>Leotiomycetes</taxon>
        <taxon>Helotiales</taxon>
        <taxon>Hyaloscyphaceae</taxon>
        <taxon>Hyaloscypha</taxon>
        <taxon>Hyaloscypha variabilis</taxon>
    </lineage>
</organism>
<dbReference type="PANTHER" id="PTHR33112:SF16">
    <property type="entry name" value="HETEROKARYON INCOMPATIBILITY DOMAIN-CONTAINING PROTEIN"/>
    <property type="match status" value="1"/>
</dbReference>